<dbReference type="RefSeq" id="WP_157361427.1">
    <property type="nucleotide sequence ID" value="NZ_WOWS01000001.1"/>
</dbReference>
<reference evidence="3 4" key="1">
    <citation type="submission" date="2019-12" db="EMBL/GenBank/DDBJ databases">
        <authorList>
            <person name="Li J."/>
        </authorList>
    </citation>
    <scope>NUCLEOTIDE SEQUENCE [LARGE SCALE GENOMIC DNA]</scope>
    <source>
        <strain evidence="3 4">HL2-2</strain>
    </source>
</reference>
<feature type="transmembrane region" description="Helical" evidence="1">
    <location>
        <begin position="170"/>
        <end position="193"/>
    </location>
</feature>
<feature type="transmembrane region" description="Helical" evidence="1">
    <location>
        <begin position="214"/>
        <end position="235"/>
    </location>
</feature>
<feature type="transmembrane region" description="Helical" evidence="1">
    <location>
        <begin position="137"/>
        <end position="164"/>
    </location>
</feature>
<keyword evidence="1" id="KW-0472">Membrane</keyword>
<keyword evidence="1" id="KW-1133">Transmembrane helix</keyword>
<feature type="transmembrane region" description="Helical" evidence="1">
    <location>
        <begin position="98"/>
        <end position="116"/>
    </location>
</feature>
<dbReference type="PANTHER" id="PTHR31272:SF4">
    <property type="entry name" value="CYTOCHROME C-TYPE BIOGENESIS PROTEIN HI_1454-RELATED"/>
    <property type="match status" value="1"/>
</dbReference>
<dbReference type="InterPro" id="IPR039447">
    <property type="entry name" value="UreH-like_TM_dom"/>
</dbReference>
<dbReference type="Pfam" id="PF13386">
    <property type="entry name" value="DsbD_2"/>
    <property type="match status" value="1"/>
</dbReference>
<name>A0A6L6U4K6_9FLAO</name>
<evidence type="ECO:0000259" key="2">
    <source>
        <dbReference type="Pfam" id="PF13386"/>
    </source>
</evidence>
<evidence type="ECO:0000313" key="4">
    <source>
        <dbReference type="Proteomes" id="UP000478208"/>
    </source>
</evidence>
<organism evidence="3 4">
    <name type="scientific">Winogradskyella endarachnes</name>
    <dbReference type="NCBI Taxonomy" id="2681965"/>
    <lineage>
        <taxon>Bacteria</taxon>
        <taxon>Pseudomonadati</taxon>
        <taxon>Bacteroidota</taxon>
        <taxon>Flavobacteriia</taxon>
        <taxon>Flavobacteriales</taxon>
        <taxon>Flavobacteriaceae</taxon>
        <taxon>Winogradskyella</taxon>
    </lineage>
</organism>
<accession>A0A6L6U4K6</accession>
<gene>
    <name evidence="3" type="ORF">GN138_00855</name>
</gene>
<dbReference type="InterPro" id="IPR051790">
    <property type="entry name" value="Cytochrome_c-biogenesis_DsbD"/>
</dbReference>
<dbReference type="NCBIfam" id="NF040495">
    <property type="entry name" value="tranport_ArsG"/>
    <property type="match status" value="1"/>
</dbReference>
<comment type="caution">
    <text evidence="3">The sequence shown here is derived from an EMBL/GenBank/DDBJ whole genome shotgun (WGS) entry which is preliminary data.</text>
</comment>
<dbReference type="PANTHER" id="PTHR31272">
    <property type="entry name" value="CYTOCHROME C-TYPE BIOGENESIS PROTEIN HI_1454-RELATED"/>
    <property type="match status" value="1"/>
</dbReference>
<protein>
    <submittedName>
        <fullName evidence="3">Sulfite exporter TauE/SafE family protein</fullName>
    </submittedName>
</protein>
<dbReference type="Proteomes" id="UP000478208">
    <property type="component" value="Unassembled WGS sequence"/>
</dbReference>
<feature type="domain" description="Urease accessory protein UreH-like transmembrane" evidence="2">
    <location>
        <begin position="18"/>
        <end position="226"/>
    </location>
</feature>
<evidence type="ECO:0000313" key="3">
    <source>
        <dbReference type="EMBL" id="MUU76981.1"/>
    </source>
</evidence>
<sequence length="236" mass="25868">MDFLQSLLENYNIPILSALILGLMTAISPCPLATNITATAFISKNISSKKKVFLSGLLYSLGRGFSYTTIGLILYFGASKFHIARFFNQNGEKYLGPLLIIIGLIMLNIIKLNFLGKSNFQEKLSEKFINKGLLGSFLIGVVFALAFCPYSGALFFGMLIPMTIASADGLYLPIVFAFGTGLPVILFTYLLAFTAGKVGVFYNRITKIEKIMRLVAGVVFIITGLYYVAIFTGIIK</sequence>
<keyword evidence="4" id="KW-1185">Reference proteome</keyword>
<dbReference type="EMBL" id="WOWS01000001">
    <property type="protein sequence ID" value="MUU76981.1"/>
    <property type="molecule type" value="Genomic_DNA"/>
</dbReference>
<evidence type="ECO:0000256" key="1">
    <source>
        <dbReference type="SAM" id="Phobius"/>
    </source>
</evidence>
<feature type="transmembrane region" description="Helical" evidence="1">
    <location>
        <begin position="54"/>
        <end position="78"/>
    </location>
</feature>
<feature type="transmembrane region" description="Helical" evidence="1">
    <location>
        <begin position="15"/>
        <end position="42"/>
    </location>
</feature>
<proteinExistence type="predicted"/>
<dbReference type="AlphaFoldDB" id="A0A6L6U4K6"/>
<keyword evidence="1" id="KW-0812">Transmembrane</keyword>